<protein>
    <submittedName>
        <fullName evidence="1">YheC/YheD family protein</fullName>
    </submittedName>
</protein>
<dbReference type="Pfam" id="PF14398">
    <property type="entry name" value="ATPgrasp_YheCD"/>
    <property type="match status" value="1"/>
</dbReference>
<dbReference type="Gene3D" id="3.30.470.20">
    <property type="entry name" value="ATP-grasp fold, B domain"/>
    <property type="match status" value="1"/>
</dbReference>
<name>A0ABS1J4Y2_9BACL</name>
<dbReference type="RefSeq" id="WP_201630506.1">
    <property type="nucleotide sequence ID" value="NZ_JAEQNB010000001.1"/>
</dbReference>
<keyword evidence="2" id="KW-1185">Reference proteome</keyword>
<sequence length="247" mass="28336">MKKPRLSGSKWNKYRLIQGVPALADIQPETRLYSTSNLTAMLRRFKTLYVKPDDSFGGLDVLCLTKSKQGKGIQMQHGRLKKSFASIAEFHNWFQTLRRRRRFIIQQGIGLAPWHGRPVDIRTLVQRNEKGLWETTGYFAKAGAPGLAITNIKSGGKLLTVRTYLRSLDLSLDERAAILRELQLMSEQVAQVFGPSFSNRRYGLDIGIDRKHKLWLIEVNTRTSINVLHKVDKEMYRRAAKLAKKKL</sequence>
<reference evidence="1 2" key="1">
    <citation type="submission" date="2021-01" db="EMBL/GenBank/DDBJ databases">
        <title>Tumebacillus sp. strain ITR2 16S ribosomal RNA gene Genome sequencing and assembly.</title>
        <authorList>
            <person name="Kang M."/>
        </authorList>
    </citation>
    <scope>NUCLEOTIDE SEQUENCE [LARGE SCALE GENOMIC DNA]</scope>
    <source>
        <strain evidence="1 2">ITR2</strain>
    </source>
</reference>
<evidence type="ECO:0000313" key="1">
    <source>
        <dbReference type="EMBL" id="MBL0385297.1"/>
    </source>
</evidence>
<proteinExistence type="predicted"/>
<comment type="caution">
    <text evidence="1">The sequence shown here is derived from an EMBL/GenBank/DDBJ whole genome shotgun (WGS) entry which is preliminary data.</text>
</comment>
<accession>A0ABS1J4Y2</accession>
<gene>
    <name evidence="1" type="ORF">JJB07_01445</name>
</gene>
<dbReference type="InterPro" id="IPR026838">
    <property type="entry name" value="YheC/D"/>
</dbReference>
<dbReference type="EMBL" id="JAEQNB010000001">
    <property type="protein sequence ID" value="MBL0385297.1"/>
    <property type="molecule type" value="Genomic_DNA"/>
</dbReference>
<organism evidence="1 2">
    <name type="scientific">Tumebacillus amylolyticus</name>
    <dbReference type="NCBI Taxonomy" id="2801339"/>
    <lineage>
        <taxon>Bacteria</taxon>
        <taxon>Bacillati</taxon>
        <taxon>Bacillota</taxon>
        <taxon>Bacilli</taxon>
        <taxon>Bacillales</taxon>
        <taxon>Alicyclobacillaceae</taxon>
        <taxon>Tumebacillus</taxon>
    </lineage>
</organism>
<evidence type="ECO:0000313" key="2">
    <source>
        <dbReference type="Proteomes" id="UP000602284"/>
    </source>
</evidence>
<dbReference type="Proteomes" id="UP000602284">
    <property type="component" value="Unassembled WGS sequence"/>
</dbReference>
<dbReference type="SUPFAM" id="SSF56059">
    <property type="entry name" value="Glutathione synthetase ATP-binding domain-like"/>
    <property type="match status" value="1"/>
</dbReference>